<gene>
    <name evidence="3" type="ORF">EZI54_19455</name>
</gene>
<evidence type="ECO:0000313" key="3">
    <source>
        <dbReference type="EMBL" id="TBW49698.1"/>
    </source>
</evidence>
<dbReference type="RefSeq" id="WP_131483551.1">
    <property type="nucleotide sequence ID" value="NZ_SJDL01000039.1"/>
</dbReference>
<feature type="chain" id="PRO_5047035852" evidence="1">
    <location>
        <begin position="21"/>
        <end position="284"/>
    </location>
</feature>
<dbReference type="PANTHER" id="PTHR35273:SF2">
    <property type="entry name" value="ALPHA-GALACTOSIDASE"/>
    <property type="match status" value="1"/>
</dbReference>
<evidence type="ECO:0000256" key="1">
    <source>
        <dbReference type="SAM" id="SignalP"/>
    </source>
</evidence>
<protein>
    <submittedName>
        <fullName evidence="3">Endo alpha-1,4 polygalactosaminidase</fullName>
    </submittedName>
</protein>
<dbReference type="EMBL" id="SJDL01000039">
    <property type="protein sequence ID" value="TBW49698.1"/>
    <property type="molecule type" value="Genomic_DNA"/>
</dbReference>
<feature type="signal peptide" evidence="1">
    <location>
        <begin position="1"/>
        <end position="20"/>
    </location>
</feature>
<evidence type="ECO:0000259" key="2">
    <source>
        <dbReference type="Pfam" id="PF03537"/>
    </source>
</evidence>
<keyword evidence="1" id="KW-0732">Signal</keyword>
<dbReference type="InterPro" id="IPR013785">
    <property type="entry name" value="Aldolase_TIM"/>
</dbReference>
<dbReference type="PANTHER" id="PTHR35273">
    <property type="entry name" value="ALPHA-1,4 POLYGALACTOSAMINIDASE, PUTATIVE (AFU_ORTHOLOGUE AFUA_3G07890)-RELATED"/>
    <property type="match status" value="1"/>
</dbReference>
<sequence length="284" mass="31175">MKALGTLLFLPLLLSGCGGSSSTGTSDSASPGQAADPAPITAGAWYQPVPLVTWQWQLQGTVDTGYDVEIYDIDLFDSDVSLIQSIQASGRKVICYFSAGSYENWRDDAGDFEAADLGNTLDGWAGERWLDIRNPNVRGIMEARLDLAVSKGCDGVEPDNMDGYTNDPGFGFTAADQLTYNRWLANQTHQRTLAVGLKNDLNQIDSLVSYFDFAVNEQCFQYDECDRLQPFIDASKPVLNAEYLDAYANDASQRAALCTDSINRQFSTLVLPLALDDSFRYSCN</sequence>
<name>A0ABY1ZHJ0_9GAMM</name>
<dbReference type="SUPFAM" id="SSF51445">
    <property type="entry name" value="(Trans)glycosidases"/>
    <property type="match status" value="1"/>
</dbReference>
<accession>A0ABY1ZHJ0</accession>
<dbReference type="Proteomes" id="UP000313645">
    <property type="component" value="Unassembled WGS sequence"/>
</dbReference>
<feature type="domain" description="Glycoside-hydrolase family GH114 TIM-barrel" evidence="2">
    <location>
        <begin position="53"/>
        <end position="278"/>
    </location>
</feature>
<evidence type="ECO:0000313" key="4">
    <source>
        <dbReference type="Proteomes" id="UP000313645"/>
    </source>
</evidence>
<dbReference type="InterPro" id="IPR004352">
    <property type="entry name" value="GH114_TIM-barrel"/>
</dbReference>
<proteinExistence type="predicted"/>
<organism evidence="3 4">
    <name type="scientific">Marinobacter halodurans</name>
    <dbReference type="NCBI Taxonomy" id="2528979"/>
    <lineage>
        <taxon>Bacteria</taxon>
        <taxon>Pseudomonadati</taxon>
        <taxon>Pseudomonadota</taxon>
        <taxon>Gammaproteobacteria</taxon>
        <taxon>Pseudomonadales</taxon>
        <taxon>Marinobacteraceae</taxon>
        <taxon>Marinobacter</taxon>
    </lineage>
</organism>
<dbReference type="Pfam" id="PF03537">
    <property type="entry name" value="Glyco_hydro_114"/>
    <property type="match status" value="1"/>
</dbReference>
<reference evidence="3 4" key="1">
    <citation type="submission" date="2019-02" db="EMBL/GenBank/DDBJ databases">
        <title>Marinobacter halodurans sp. nov., a marine bacterium isolated from sea tidal flat.</title>
        <authorList>
            <person name="Yoo Y."/>
            <person name="Lee D.W."/>
            <person name="Kim B.S."/>
            <person name="Kim J.-J."/>
        </authorList>
    </citation>
    <scope>NUCLEOTIDE SEQUENCE [LARGE SCALE GENOMIC DNA]</scope>
    <source>
        <strain evidence="3 4">YJ-S3-2</strain>
    </source>
</reference>
<dbReference type="Gene3D" id="3.20.20.70">
    <property type="entry name" value="Aldolase class I"/>
    <property type="match status" value="1"/>
</dbReference>
<dbReference type="InterPro" id="IPR017853">
    <property type="entry name" value="GH"/>
</dbReference>
<comment type="caution">
    <text evidence="3">The sequence shown here is derived from an EMBL/GenBank/DDBJ whole genome shotgun (WGS) entry which is preliminary data.</text>
</comment>
<keyword evidence="4" id="KW-1185">Reference proteome</keyword>
<dbReference type="PROSITE" id="PS51257">
    <property type="entry name" value="PROKAR_LIPOPROTEIN"/>
    <property type="match status" value="1"/>
</dbReference>